<sequence>MLNKFINKDNISDWIAPIAVLILTVILLALNIYLGIVGILLFTITAYNAYDVYTKKQEEFKDYIDTLDIAFEGFTKNAVFNMPFPIVVLNKDSQLSWYNSKFKEMVKEKNSLIDKKIYNVIPEIEEEALFNEEQKFTLQYALRTYEVHINETSEDLKSPMKMLYFVDITEQERVFSNYENEKLVIMNIRIDNFEEINTNTPSERKPLVLAEIDSIITSYFHKYGSLIIKNENSRYFAALYKTTLDEMLEDKFSFVERVRNVSLGNTLAPTLSIGTGYNEDSPRQNEKSANGALDIALGRGGDQIVLKTGDEIFYYGGKNQATEKRTKVRARVIAHALSQLISKSDKVIISGHKNPDMDSFGSTLGLWYAAKTQSKKAYIVLSEVTPAIENLYHYAVKSIEDLEDSIITPDEAFDLADHSSLFIVTDNHRANSVEEPRIFEKTDTVVVIDHHRRGNDYIENAILNYVEPYASSASELVTEMLMYMNEKVEINKVVAEGLLSGIITDTKRFNQQTGIRTFEAAVVLKQHGADTSIVNSLFSEDLETIRNKSEIIANSEIYDGKYIFGYFNHDIDESTLIASQAADELASIQNMLASFVFTLSKGKVHISARSKGDVSVQLIMEKLNGGGHRTVAATQLDVSLDEAKELLKKAIKEYSEEE</sequence>
<accession>H3NLR3</accession>
<dbReference type="Gene3D" id="3.10.310.30">
    <property type="match status" value="1"/>
</dbReference>
<dbReference type="Gene3D" id="3.30.450.20">
    <property type="entry name" value="PAS domain"/>
    <property type="match status" value="1"/>
</dbReference>
<evidence type="ECO:0000256" key="6">
    <source>
        <dbReference type="PIRNR" id="PIRNR026583"/>
    </source>
</evidence>
<feature type="domain" description="Cyclic-di-AMP phosphodiesterase GdpP-like PAS" evidence="11">
    <location>
        <begin position="76"/>
        <end position="168"/>
    </location>
</feature>
<feature type="domain" description="DDH" evidence="9">
    <location>
        <begin position="346"/>
        <end position="502"/>
    </location>
</feature>
<dbReference type="GO" id="GO:0003676">
    <property type="term" value="F:nucleic acid binding"/>
    <property type="evidence" value="ECO:0007669"/>
    <property type="project" value="UniProtKB-UniRule"/>
</dbReference>
<keyword evidence="2 6" id="KW-1003">Cell membrane</keyword>
<dbReference type="PIRSF" id="PIRSF026583">
    <property type="entry name" value="YybT"/>
    <property type="match status" value="1"/>
</dbReference>
<comment type="cofactor">
    <cofactor evidence="7">
        <name>Mn(2+)</name>
        <dbReference type="ChEBI" id="CHEBI:29035"/>
    </cofactor>
    <text evidence="7">For phosphodiesterase activity, probably binds 2 Mn(2+) per subunit.</text>
</comment>
<comment type="catalytic activity">
    <reaction evidence="6">
        <text>3',3'-c-di-AMP + H2O = 5'-O-phosphonoadenylyl-(3'-&gt;5')-adenosine + H(+)</text>
        <dbReference type="Rhea" id="RHEA:54420"/>
        <dbReference type="ChEBI" id="CHEBI:15377"/>
        <dbReference type="ChEBI" id="CHEBI:15378"/>
        <dbReference type="ChEBI" id="CHEBI:71500"/>
        <dbReference type="ChEBI" id="CHEBI:138171"/>
    </reaction>
</comment>
<evidence type="ECO:0000256" key="1">
    <source>
        <dbReference type="ARBA" id="ARBA00004651"/>
    </source>
</evidence>
<dbReference type="InterPro" id="IPR049553">
    <property type="entry name" value="GdpP-like_PAS"/>
</dbReference>
<evidence type="ECO:0000313" key="13">
    <source>
        <dbReference type="Proteomes" id="UP000004191"/>
    </source>
</evidence>
<comment type="function">
    <text evidence="6">Has phosphodiesterase (PDE) activity against cyclic-di-AMP (c-di-AMP).</text>
</comment>
<dbReference type="Pfam" id="PF21370">
    <property type="entry name" value="PAS_GdpP"/>
    <property type="match status" value="1"/>
</dbReference>
<feature type="binding site" evidence="7">
    <location>
        <position position="426"/>
    </location>
    <ligand>
        <name>Mn(2+)</name>
        <dbReference type="ChEBI" id="CHEBI:29035"/>
        <label>2</label>
    </ligand>
</feature>
<feature type="binding site" evidence="7">
    <location>
        <position position="352"/>
    </location>
    <ligand>
        <name>Mn(2+)</name>
        <dbReference type="ChEBI" id="CHEBI:29035"/>
        <label>1</label>
    </ligand>
</feature>
<dbReference type="SUPFAM" id="SSF64182">
    <property type="entry name" value="DHH phosphoesterases"/>
    <property type="match status" value="1"/>
</dbReference>
<dbReference type="GeneID" id="96998292"/>
<dbReference type="Pfam" id="PF02272">
    <property type="entry name" value="DHHA1"/>
    <property type="match status" value="1"/>
</dbReference>
<keyword evidence="7" id="KW-0479">Metal-binding</keyword>
<dbReference type="Pfam" id="PF24898">
    <property type="entry name" value="GGDEF_GdpP"/>
    <property type="match status" value="1"/>
</dbReference>
<keyword evidence="4 8" id="KW-1133">Transmembrane helix</keyword>
<gene>
    <name evidence="12" type="ORF">HMPREF9709_00274</name>
</gene>
<keyword evidence="3 8" id="KW-0812">Transmembrane</keyword>
<dbReference type="GO" id="GO:0046872">
    <property type="term" value="F:metal ion binding"/>
    <property type="evidence" value="ECO:0007669"/>
    <property type="project" value="UniProtKB-KW"/>
</dbReference>
<dbReference type="AlphaFoldDB" id="H3NLR3"/>
<dbReference type="InterPro" id="IPR038763">
    <property type="entry name" value="DHH_sf"/>
</dbReference>
<comment type="caution">
    <text evidence="12">The sequence shown here is derived from an EMBL/GenBank/DDBJ whole genome shotgun (WGS) entry which is preliminary data.</text>
</comment>
<dbReference type="HOGENOM" id="CLU_018278_0_0_9"/>
<keyword evidence="13" id="KW-1185">Reference proteome</keyword>
<comment type="similarity">
    <text evidence="6">Belongs to the GdpP/PdeA phosphodiesterase family.</text>
</comment>
<feature type="transmembrane region" description="Helical" evidence="8">
    <location>
        <begin position="14"/>
        <end position="47"/>
    </location>
</feature>
<dbReference type="Pfam" id="PF01368">
    <property type="entry name" value="DHH"/>
    <property type="match status" value="1"/>
</dbReference>
<evidence type="ECO:0000256" key="8">
    <source>
        <dbReference type="SAM" id="Phobius"/>
    </source>
</evidence>
<keyword evidence="6" id="KW-0378">Hydrolase</keyword>
<feature type="binding site" evidence="7">
    <location>
        <position position="450"/>
    </location>
    <ligand>
        <name>Mn(2+)</name>
        <dbReference type="ChEBI" id="CHEBI:29035"/>
        <label>2</label>
    </ligand>
</feature>
<dbReference type="OrthoDB" id="9759476at2"/>
<feature type="domain" description="DHHA1" evidence="10">
    <location>
        <begin position="561"/>
        <end position="652"/>
    </location>
</feature>
<dbReference type="STRING" id="883114.HMPREF9709_00274"/>
<feature type="binding site" evidence="7">
    <location>
        <position position="426"/>
    </location>
    <ligand>
        <name>Mn(2+)</name>
        <dbReference type="ChEBI" id="CHEBI:29035"/>
        <label>1</label>
    </ligand>
</feature>
<dbReference type="GO" id="GO:0005886">
    <property type="term" value="C:plasma membrane"/>
    <property type="evidence" value="ECO:0007669"/>
    <property type="project" value="UniProtKB-SubCell"/>
</dbReference>
<keyword evidence="5 6" id="KW-0472">Membrane</keyword>
<organism evidence="12 13">
    <name type="scientific">Helcococcus kunzii ATCC 51366</name>
    <dbReference type="NCBI Taxonomy" id="883114"/>
    <lineage>
        <taxon>Bacteria</taxon>
        <taxon>Bacillati</taxon>
        <taxon>Bacillota</taxon>
        <taxon>Tissierellia</taxon>
        <taxon>Tissierellales</taxon>
        <taxon>Peptoniphilaceae</taxon>
        <taxon>Helcococcus</taxon>
    </lineage>
</organism>
<dbReference type="FunFam" id="3.90.1640.10:FF:000002">
    <property type="entry name" value="Cyclic-di-AMP phosphodiesterase"/>
    <property type="match status" value="1"/>
</dbReference>
<evidence type="ECO:0000259" key="9">
    <source>
        <dbReference type="Pfam" id="PF01368"/>
    </source>
</evidence>
<dbReference type="RefSeq" id="WP_005397212.1">
    <property type="nucleotide sequence ID" value="NZ_JH601088.1"/>
</dbReference>
<evidence type="ECO:0000259" key="10">
    <source>
        <dbReference type="Pfam" id="PF02272"/>
    </source>
</evidence>
<dbReference type="PANTHER" id="PTHR47618">
    <property type="entry name" value="BIFUNCTIONAL OLIGORIBONUCLEASE AND PAP PHOSPHATASE NRNA"/>
    <property type="match status" value="1"/>
</dbReference>
<feature type="binding site" evidence="7">
    <location>
        <position position="356"/>
    </location>
    <ligand>
        <name>Mn(2+)</name>
        <dbReference type="ChEBI" id="CHEBI:29035"/>
        <label>1</label>
    </ligand>
</feature>
<feature type="binding site" evidence="7">
    <location>
        <position position="358"/>
    </location>
    <ligand>
        <name>Mn(2+)</name>
        <dbReference type="ChEBI" id="CHEBI:29035"/>
        <label>2</label>
    </ligand>
</feature>
<evidence type="ECO:0000259" key="11">
    <source>
        <dbReference type="Pfam" id="PF21370"/>
    </source>
</evidence>
<dbReference type="InterPro" id="IPR001667">
    <property type="entry name" value="DDH_dom"/>
</dbReference>
<dbReference type="Proteomes" id="UP000004191">
    <property type="component" value="Unassembled WGS sequence"/>
</dbReference>
<comment type="subcellular location">
    <subcellularLocation>
        <location evidence="1">Cell membrane</location>
        <topology evidence="1">Multi-pass membrane protein</topology>
    </subcellularLocation>
</comment>
<dbReference type="GO" id="GO:0106409">
    <property type="term" value="F:cyclic-di-AMP phosphodiesterase activity"/>
    <property type="evidence" value="ECO:0007669"/>
    <property type="project" value="RHEA"/>
</dbReference>
<dbReference type="GO" id="GO:0016787">
    <property type="term" value="F:hydrolase activity"/>
    <property type="evidence" value="ECO:0007669"/>
    <property type="project" value="UniProtKB-UniRule"/>
</dbReference>
<dbReference type="eggNOG" id="COG3887">
    <property type="taxonomic scope" value="Bacteria"/>
</dbReference>
<evidence type="ECO:0000313" key="12">
    <source>
        <dbReference type="EMBL" id="EHR35720.1"/>
    </source>
</evidence>
<evidence type="ECO:0000256" key="5">
    <source>
        <dbReference type="ARBA" id="ARBA00023136"/>
    </source>
</evidence>
<dbReference type="EC" id="3.1.4.-" evidence="6"/>
<dbReference type="InterPro" id="IPR051319">
    <property type="entry name" value="Oligoribo/pAp-PDE_c-di-AMP_PDE"/>
</dbReference>
<evidence type="ECO:0000256" key="3">
    <source>
        <dbReference type="ARBA" id="ARBA00022692"/>
    </source>
</evidence>
<dbReference type="InterPro" id="IPR014528">
    <property type="entry name" value="GdpP/PdeA"/>
</dbReference>
<feature type="binding site" evidence="7">
    <location>
        <position position="505"/>
    </location>
    <ligand>
        <name>Mn(2+)</name>
        <dbReference type="ChEBI" id="CHEBI:29035"/>
        <label>2</label>
    </ligand>
</feature>
<dbReference type="InterPro" id="IPR003156">
    <property type="entry name" value="DHHA1_dom"/>
</dbReference>
<reference evidence="12 13" key="1">
    <citation type="submission" date="2012-01" db="EMBL/GenBank/DDBJ databases">
        <title>The Genome Sequence of Helcococcus kunzii ATCC 51366.</title>
        <authorList>
            <consortium name="The Broad Institute Genome Sequencing Platform"/>
            <person name="Earl A."/>
            <person name="Ward D."/>
            <person name="Feldgarden M."/>
            <person name="Gevers D."/>
            <person name="Huys G."/>
            <person name="Young S.K."/>
            <person name="Zeng Q."/>
            <person name="Gargeya S."/>
            <person name="Fitzgerald M."/>
            <person name="Haas B."/>
            <person name="Abouelleil A."/>
            <person name="Alvarado L."/>
            <person name="Arachchi H.M."/>
            <person name="Berlin A."/>
            <person name="Chapman S.B."/>
            <person name="Gearin G."/>
            <person name="Goldberg J."/>
            <person name="Griggs A."/>
            <person name="Gujja S."/>
            <person name="Hansen M."/>
            <person name="Heiman D."/>
            <person name="Howarth C."/>
            <person name="Larimer J."/>
            <person name="Lui A."/>
            <person name="MacDonald P.J.P."/>
            <person name="McCowen C."/>
            <person name="Montmayeur A."/>
            <person name="Murphy C."/>
            <person name="Neiman D."/>
            <person name="Pearson M."/>
            <person name="Priest M."/>
            <person name="Roberts A."/>
            <person name="Saif S."/>
            <person name="Shea T."/>
            <person name="Sisk P."/>
            <person name="Stolte C."/>
            <person name="Sykes S."/>
            <person name="Wortman J."/>
            <person name="Nusbaum C."/>
            <person name="Birren B."/>
        </authorList>
    </citation>
    <scope>NUCLEOTIDE SEQUENCE [LARGE SCALE GENOMIC DNA]</scope>
    <source>
        <strain evidence="12 13">ATCC 51366</strain>
    </source>
</reference>
<dbReference type="PANTHER" id="PTHR47618:SF2">
    <property type="entry name" value="CYCLIC-DI-AMP PHOSPHODIESTERASE GDPP"/>
    <property type="match status" value="1"/>
</dbReference>
<evidence type="ECO:0000256" key="4">
    <source>
        <dbReference type="ARBA" id="ARBA00022989"/>
    </source>
</evidence>
<evidence type="ECO:0000256" key="2">
    <source>
        <dbReference type="ARBA" id="ARBA00022475"/>
    </source>
</evidence>
<proteinExistence type="inferred from homology"/>
<evidence type="ECO:0000256" key="7">
    <source>
        <dbReference type="PIRSR" id="PIRSR026583-50"/>
    </source>
</evidence>
<dbReference type="PATRIC" id="fig|883114.3.peg.271"/>
<dbReference type="EMBL" id="AGEI01000010">
    <property type="protein sequence ID" value="EHR35720.1"/>
    <property type="molecule type" value="Genomic_DNA"/>
</dbReference>
<name>H3NLR3_9FIRM</name>
<keyword evidence="7" id="KW-0464">Manganese</keyword>
<protein>
    <recommendedName>
        <fullName evidence="6">Cyclic-di-AMP phosphodiesterase</fullName>
        <ecNumber evidence="6">3.1.4.-</ecNumber>
    </recommendedName>
</protein>
<dbReference type="Gene3D" id="3.90.1640.10">
    <property type="entry name" value="inorganic pyrophosphatase (n-terminal core)"/>
    <property type="match status" value="1"/>
</dbReference>